<dbReference type="Gene3D" id="1.10.10.10">
    <property type="entry name" value="Winged helix-like DNA-binding domain superfamily/Winged helix DNA-binding domain"/>
    <property type="match status" value="1"/>
</dbReference>
<dbReference type="InterPro" id="IPR036390">
    <property type="entry name" value="WH_DNA-bd_sf"/>
</dbReference>
<organism evidence="1 2">
    <name type="scientific">Plantactinospora sonchi</name>
    <dbReference type="NCBI Taxonomy" id="1544735"/>
    <lineage>
        <taxon>Bacteria</taxon>
        <taxon>Bacillati</taxon>
        <taxon>Actinomycetota</taxon>
        <taxon>Actinomycetes</taxon>
        <taxon>Micromonosporales</taxon>
        <taxon>Micromonosporaceae</taxon>
        <taxon>Plantactinospora</taxon>
    </lineage>
</organism>
<dbReference type="InterPro" id="IPR036388">
    <property type="entry name" value="WH-like_DNA-bd_sf"/>
</dbReference>
<accession>A0ABU7RNL1</accession>
<keyword evidence="2" id="KW-1185">Reference proteome</keyword>
<dbReference type="SUPFAM" id="SSF46785">
    <property type="entry name" value="Winged helix' DNA-binding domain"/>
    <property type="match status" value="1"/>
</dbReference>
<name>A0ABU7RNL1_9ACTN</name>
<dbReference type="RefSeq" id="WP_331213214.1">
    <property type="nucleotide sequence ID" value="NZ_JAZGQK010000005.1"/>
</dbReference>
<evidence type="ECO:0000313" key="1">
    <source>
        <dbReference type="EMBL" id="MEE6258085.1"/>
    </source>
</evidence>
<protein>
    <submittedName>
        <fullName evidence="1">PadR family transcriptional regulator</fullName>
    </submittedName>
</protein>
<evidence type="ECO:0000313" key="2">
    <source>
        <dbReference type="Proteomes" id="UP001332243"/>
    </source>
</evidence>
<sequence>MDGPQIDRTTLSVLDVLLDGFERNIDVHGWLIMKAVGRSGPAVYRSLDRLEEWGWVESRWETLAPGEDRPRKRYYRIVADRVEAARSRVRAQSRPTASRLRPRFGLMTRRLAER</sequence>
<gene>
    <name evidence="1" type="ORF">V1633_06210</name>
</gene>
<dbReference type="EMBL" id="JAZGQK010000005">
    <property type="protein sequence ID" value="MEE6258085.1"/>
    <property type="molecule type" value="Genomic_DNA"/>
</dbReference>
<dbReference type="Proteomes" id="UP001332243">
    <property type="component" value="Unassembled WGS sequence"/>
</dbReference>
<reference evidence="1 2" key="1">
    <citation type="submission" date="2024-01" db="EMBL/GenBank/DDBJ databases">
        <title>Genome insights into Plantactinospora sonchi sp. nov.</title>
        <authorList>
            <person name="Wang L."/>
        </authorList>
    </citation>
    <scope>NUCLEOTIDE SEQUENCE [LARGE SCALE GENOMIC DNA]</scope>
    <source>
        <strain evidence="1 2">NEAU-QY2</strain>
    </source>
</reference>
<proteinExistence type="predicted"/>
<comment type="caution">
    <text evidence="1">The sequence shown here is derived from an EMBL/GenBank/DDBJ whole genome shotgun (WGS) entry which is preliminary data.</text>
</comment>